<proteinExistence type="predicted"/>
<gene>
    <name evidence="1" type="primary">P0035F12.7</name>
</gene>
<dbReference type="AlphaFoldDB" id="Q5N8V6"/>
<reference evidence="1" key="1">
    <citation type="journal article" date="2002" name="Nature">
        <title>The genome sequence and structure of rice chromosome 1.</title>
        <authorList>
            <person name="Sasaki T."/>
            <person name="Matsumoto T."/>
            <person name="Yamamoto K."/>
            <person name="Sakata K."/>
            <person name="Baba T."/>
            <person name="Katayose Y."/>
            <person name="Wu J."/>
            <person name="Niimura Y."/>
            <person name="Cheng Z."/>
            <person name="Nagamura Y."/>
            <person name="Antonio B.A."/>
            <person name="Kanamori H."/>
            <person name="Hosokawa S."/>
            <person name="Masukawa M."/>
            <person name="Arikawa K."/>
            <person name="Chiden Y."/>
            <person name="Hayashi M."/>
            <person name="Okamoto M."/>
            <person name="Ando T."/>
            <person name="Aoki H."/>
            <person name="Arita K."/>
            <person name="Hamada M."/>
            <person name="Harada C."/>
            <person name="Hijishita S."/>
            <person name="Honda M."/>
            <person name="Ichikawa Y."/>
            <person name="Idonuma A."/>
            <person name="Iijima M."/>
            <person name="Ikeda M."/>
            <person name="Ikeno M."/>
            <person name="Itoh S."/>
            <person name="Itoh T."/>
            <person name="Itoh Y."/>
            <person name="Itoh Y."/>
            <person name="Iwabuchi A."/>
            <person name="Kamiya K."/>
            <person name="Karasawa W."/>
            <person name="Katagiri S."/>
            <person name="Kikuta A."/>
            <person name="Kobayashi N."/>
            <person name="Kono I."/>
            <person name="Machita K."/>
            <person name="Maehara T."/>
            <person name="Mizuno H."/>
            <person name="Mizubayashi T."/>
            <person name="Mukai Y."/>
            <person name="Nagasaki H."/>
            <person name="Nakashima M."/>
            <person name="Nakama Y."/>
            <person name="Nakamichi Y."/>
            <person name="Nakamura M."/>
            <person name="Namiki N."/>
            <person name="Negishi M."/>
            <person name="Ohta I."/>
            <person name="Ono N."/>
            <person name="Saji S."/>
            <person name="Sakai K."/>
            <person name="Shibata M."/>
            <person name="Shimokawa T."/>
            <person name="Shomura A."/>
            <person name="Song J."/>
            <person name="Takazaki Y."/>
            <person name="Terasawa K."/>
            <person name="Tsuji K."/>
            <person name="Waki K."/>
            <person name="Yamagata H."/>
            <person name="Yamane H."/>
            <person name="Yoshiki S."/>
            <person name="Yoshihara R."/>
            <person name="Yukawa K."/>
            <person name="Zhong H."/>
            <person name="Iwama H."/>
            <person name="Endo T."/>
            <person name="Ito H."/>
            <person name="Hahn J.H."/>
            <person name="Kim H.I."/>
            <person name="Eun M.Y."/>
            <person name="Yano M."/>
            <person name="Jiang J."/>
            <person name="Gojobori T."/>
        </authorList>
    </citation>
    <scope>NUCLEOTIDE SEQUENCE [LARGE SCALE GENOMIC DNA]</scope>
</reference>
<evidence type="ECO:0000313" key="1">
    <source>
        <dbReference type="EMBL" id="BAD82100.1"/>
    </source>
</evidence>
<accession>Q5N8V6</accession>
<protein>
    <submittedName>
        <fullName evidence="1">Uncharacterized protein P0035F12.7</fullName>
    </submittedName>
</protein>
<dbReference type="EMBL" id="AP003313">
    <property type="protein sequence ID" value="BAD82100.1"/>
    <property type="molecule type" value="Genomic_DNA"/>
</dbReference>
<name>Q5N8V6_ORYSJ</name>
<sequence length="119" mass="12983">MRWRGIITAKSGEIRGRSRSFVCNEVAGWEEEGGGTRPRRRARRRGAARGGAWATWANGGHAAGRAARRGATWPAAARGCGCFEDLIGWGRGGRGRIAAVGVNRVDGWMDGWMDWYGHK</sequence>
<dbReference type="Proteomes" id="UP000817658">
    <property type="component" value="Chromosome 1"/>
</dbReference>
<organism evidence="1">
    <name type="scientific">Oryza sativa subsp. japonica</name>
    <name type="common">Rice</name>
    <dbReference type="NCBI Taxonomy" id="39947"/>
    <lineage>
        <taxon>Eukaryota</taxon>
        <taxon>Viridiplantae</taxon>
        <taxon>Streptophyta</taxon>
        <taxon>Embryophyta</taxon>
        <taxon>Tracheophyta</taxon>
        <taxon>Spermatophyta</taxon>
        <taxon>Magnoliopsida</taxon>
        <taxon>Liliopsida</taxon>
        <taxon>Poales</taxon>
        <taxon>Poaceae</taxon>
        <taxon>BOP clade</taxon>
        <taxon>Oryzoideae</taxon>
        <taxon>Oryzeae</taxon>
        <taxon>Oryzinae</taxon>
        <taxon>Oryza</taxon>
        <taxon>Oryza sativa</taxon>
    </lineage>
</organism>